<proteinExistence type="inferred from homology"/>
<dbReference type="SUPFAM" id="SSF51735">
    <property type="entry name" value="NAD(P)-binding Rossmann-fold domains"/>
    <property type="match status" value="1"/>
</dbReference>
<dbReference type="PANTHER" id="PTHR42760">
    <property type="entry name" value="SHORT-CHAIN DEHYDROGENASES/REDUCTASES FAMILY MEMBER"/>
    <property type="match status" value="1"/>
</dbReference>
<dbReference type="RefSeq" id="WP_179921322.1">
    <property type="nucleotide sequence ID" value="NZ_CP058689.1"/>
</dbReference>
<protein>
    <submittedName>
        <fullName evidence="4">3-oxoacyl-ACP reductase FabG</fullName>
    </submittedName>
</protein>
<dbReference type="InterPro" id="IPR057326">
    <property type="entry name" value="KR_dom"/>
</dbReference>
<evidence type="ECO:0000256" key="1">
    <source>
        <dbReference type="ARBA" id="ARBA00006484"/>
    </source>
</evidence>
<dbReference type="GO" id="GO:0016616">
    <property type="term" value="F:oxidoreductase activity, acting on the CH-OH group of donors, NAD or NADP as acceptor"/>
    <property type="evidence" value="ECO:0007669"/>
    <property type="project" value="UniProtKB-ARBA"/>
</dbReference>
<dbReference type="PANTHER" id="PTHR42760:SF133">
    <property type="entry name" value="3-OXOACYL-[ACYL-CARRIER-PROTEIN] REDUCTASE"/>
    <property type="match status" value="1"/>
</dbReference>
<dbReference type="InterPro" id="IPR036291">
    <property type="entry name" value="NAD(P)-bd_dom_sf"/>
</dbReference>
<dbReference type="PRINTS" id="PR00080">
    <property type="entry name" value="SDRFAMILY"/>
</dbReference>
<organism evidence="4 5">
    <name type="scientific">Paracoccus pantotrophus</name>
    <name type="common">Thiosphaera pantotropha</name>
    <dbReference type="NCBI Taxonomy" id="82367"/>
    <lineage>
        <taxon>Bacteria</taxon>
        <taxon>Pseudomonadati</taxon>
        <taxon>Pseudomonadota</taxon>
        <taxon>Alphaproteobacteria</taxon>
        <taxon>Rhodobacterales</taxon>
        <taxon>Paracoccaceae</taxon>
        <taxon>Paracoccus</taxon>
    </lineage>
</organism>
<comment type="similarity">
    <text evidence="1">Belongs to the short-chain dehydrogenases/reductases (SDR) family.</text>
</comment>
<dbReference type="PRINTS" id="PR00081">
    <property type="entry name" value="GDHRDH"/>
</dbReference>
<evidence type="ECO:0000256" key="2">
    <source>
        <dbReference type="ARBA" id="ARBA00023002"/>
    </source>
</evidence>
<feature type="domain" description="Ketoreductase" evidence="3">
    <location>
        <begin position="6"/>
        <end position="193"/>
    </location>
</feature>
<dbReference type="PROSITE" id="PS00061">
    <property type="entry name" value="ADH_SHORT"/>
    <property type="match status" value="1"/>
</dbReference>
<keyword evidence="2" id="KW-0560">Oxidoreductase</keyword>
<dbReference type="InterPro" id="IPR020904">
    <property type="entry name" value="Sc_DH/Rdtase_CS"/>
</dbReference>
<evidence type="ECO:0000259" key="3">
    <source>
        <dbReference type="SMART" id="SM00822"/>
    </source>
</evidence>
<dbReference type="Proteomes" id="UP000509322">
    <property type="component" value="Chromosome 1"/>
</dbReference>
<evidence type="ECO:0000313" key="4">
    <source>
        <dbReference type="EMBL" id="QLH13002.1"/>
    </source>
</evidence>
<dbReference type="SMART" id="SM00822">
    <property type="entry name" value="PKS_KR"/>
    <property type="match status" value="1"/>
</dbReference>
<accession>A0A7H9BP67</accession>
<dbReference type="AlphaFoldDB" id="A0A7H9BP67"/>
<gene>
    <name evidence="4" type="ORF">HYQ43_01455</name>
</gene>
<dbReference type="Pfam" id="PF13561">
    <property type="entry name" value="adh_short_C2"/>
    <property type="match status" value="1"/>
</dbReference>
<evidence type="ECO:0000313" key="5">
    <source>
        <dbReference type="Proteomes" id="UP000509322"/>
    </source>
</evidence>
<sequence length="261" mass="27418">MRLKDKVAIITGGASGIGLAAAERFGQEGAILVLADINQDNIDRASAELSAKGYTVHGEICDVTDQAQTREMARAVAEKLGRIDILVNNAGISRYRPFAEATAADWDAVLGVDLKGVFFCAQAVAPQMRAQQYGRIVNISSALGTGAAPHGTAGSPGGSAAYASAKAGVIMLTKTLARELGPDGVTVNCVAPGTFLTPISASSRTPEQVQEHLEYRKKTVVLNRIGTLEELANTILFFASDESSYVTGHTLHVDGGRSDRM</sequence>
<dbReference type="NCBIfam" id="NF005559">
    <property type="entry name" value="PRK07231.1"/>
    <property type="match status" value="1"/>
</dbReference>
<dbReference type="EMBL" id="CP058689">
    <property type="protein sequence ID" value="QLH13002.1"/>
    <property type="molecule type" value="Genomic_DNA"/>
</dbReference>
<reference evidence="4 5" key="1">
    <citation type="submission" date="2020-07" db="EMBL/GenBank/DDBJ databases">
        <title>The complete genome of Paracoccus pantotrophus ACCC 10489.</title>
        <authorList>
            <person name="Si Y."/>
        </authorList>
    </citation>
    <scope>NUCLEOTIDE SEQUENCE [LARGE SCALE GENOMIC DNA]</scope>
    <source>
        <strain evidence="4 5">ACCC10489</strain>
    </source>
</reference>
<dbReference type="Gene3D" id="3.40.50.720">
    <property type="entry name" value="NAD(P)-binding Rossmann-like Domain"/>
    <property type="match status" value="1"/>
</dbReference>
<dbReference type="InterPro" id="IPR002347">
    <property type="entry name" value="SDR_fam"/>
</dbReference>
<name>A0A7H9BP67_PARPN</name>
<dbReference type="FunFam" id="3.40.50.720:FF:000084">
    <property type="entry name" value="Short-chain dehydrogenase reductase"/>
    <property type="match status" value="1"/>
</dbReference>